<evidence type="ECO:0000313" key="3">
    <source>
        <dbReference type="Proteomes" id="UP000324091"/>
    </source>
</evidence>
<accession>A0A5C6PAX7</accession>
<feature type="region of interest" description="Disordered" evidence="1">
    <location>
        <begin position="34"/>
        <end position="62"/>
    </location>
</feature>
<proteinExistence type="predicted"/>
<keyword evidence="3" id="KW-1185">Reference proteome</keyword>
<dbReference type="AlphaFoldDB" id="A0A5C6PAX7"/>
<evidence type="ECO:0000313" key="2">
    <source>
        <dbReference type="EMBL" id="TWW76356.1"/>
    </source>
</evidence>
<protein>
    <submittedName>
        <fullName evidence="2">Uncharacterized protein</fullName>
    </submittedName>
</protein>
<organism evidence="2 3">
    <name type="scientific">Takifugu flavidus</name>
    <name type="common">sansaifugu</name>
    <dbReference type="NCBI Taxonomy" id="433684"/>
    <lineage>
        <taxon>Eukaryota</taxon>
        <taxon>Metazoa</taxon>
        <taxon>Chordata</taxon>
        <taxon>Craniata</taxon>
        <taxon>Vertebrata</taxon>
        <taxon>Euteleostomi</taxon>
        <taxon>Actinopterygii</taxon>
        <taxon>Neopterygii</taxon>
        <taxon>Teleostei</taxon>
        <taxon>Neoteleostei</taxon>
        <taxon>Acanthomorphata</taxon>
        <taxon>Eupercaria</taxon>
        <taxon>Tetraodontiformes</taxon>
        <taxon>Tetradontoidea</taxon>
        <taxon>Tetraodontidae</taxon>
        <taxon>Takifugu</taxon>
    </lineage>
</organism>
<comment type="caution">
    <text evidence="2">The sequence shown here is derived from an EMBL/GenBank/DDBJ whole genome shotgun (WGS) entry which is preliminary data.</text>
</comment>
<sequence>MPDCPMTLQGETLAWVMYSPVTHLPSDMMDNLKLRGPPLSDVTPDVPGEQSNTAGGKVMEGDQERITCFPSRQLFPRSSAADSGPGHCSVNSCAAPTFAL</sequence>
<name>A0A5C6PAX7_9TELE</name>
<gene>
    <name evidence="2" type="ORF">D4764_13G0010180</name>
</gene>
<reference evidence="2 3" key="1">
    <citation type="submission" date="2019-04" db="EMBL/GenBank/DDBJ databases">
        <title>Chromosome genome assembly for Takifugu flavidus.</title>
        <authorList>
            <person name="Xiao S."/>
        </authorList>
    </citation>
    <scope>NUCLEOTIDE SEQUENCE [LARGE SCALE GENOMIC DNA]</scope>
    <source>
        <strain evidence="2">HTHZ2018</strain>
        <tissue evidence="2">Muscle</tissue>
    </source>
</reference>
<evidence type="ECO:0000256" key="1">
    <source>
        <dbReference type="SAM" id="MobiDB-lite"/>
    </source>
</evidence>
<dbReference type="Proteomes" id="UP000324091">
    <property type="component" value="Chromosome 13"/>
</dbReference>
<dbReference type="EMBL" id="RHFK02000005">
    <property type="protein sequence ID" value="TWW76356.1"/>
    <property type="molecule type" value="Genomic_DNA"/>
</dbReference>